<gene>
    <name evidence="2" type="ORF">EA462_09095</name>
</gene>
<dbReference type="NCBIfam" id="NF011470">
    <property type="entry name" value="PRK14887.1"/>
    <property type="match status" value="1"/>
</dbReference>
<comment type="caution">
    <text evidence="2">The sequence shown here is derived from an EMBL/GenBank/DDBJ whole genome shotgun (WGS) entry which is preliminary data.</text>
</comment>
<dbReference type="RefSeq" id="WP_124178235.1">
    <property type="nucleotide sequence ID" value="NZ_REFY01000003.1"/>
</dbReference>
<evidence type="ECO:0000313" key="2">
    <source>
        <dbReference type="EMBL" id="RQG90135.1"/>
    </source>
</evidence>
<feature type="region of interest" description="Disordered" evidence="1">
    <location>
        <begin position="1"/>
        <end position="60"/>
    </location>
</feature>
<dbReference type="EMBL" id="REFY01000003">
    <property type="protein sequence ID" value="RQG90135.1"/>
    <property type="molecule type" value="Genomic_DNA"/>
</dbReference>
<proteinExistence type="predicted"/>
<evidence type="ECO:0000256" key="1">
    <source>
        <dbReference type="SAM" id="MobiDB-lite"/>
    </source>
</evidence>
<evidence type="ECO:0000313" key="3">
    <source>
        <dbReference type="Proteomes" id="UP000273828"/>
    </source>
</evidence>
<dbReference type="OrthoDB" id="107316at2157"/>
<accession>A0A3N6P461</accession>
<dbReference type="AlphaFoldDB" id="A0A3N6P461"/>
<feature type="region of interest" description="Disordered" evidence="1">
    <location>
        <begin position="92"/>
        <end position="121"/>
    </location>
</feature>
<sequence length="121" mass="13214">MSRRPTDPATSRRATIRTRNDDPELVARALRPDNTDEMETDVEHSGATGRSESGTERAGRVVTRIERESTAGLQSTVDDYVVNLAVAIDVAHGGRDEQCGKPTDAGEVSDNESEYDTIHDE</sequence>
<dbReference type="Proteomes" id="UP000273828">
    <property type="component" value="Unassembled WGS sequence"/>
</dbReference>
<name>A0A3N6P461_9EURY</name>
<protein>
    <submittedName>
        <fullName evidence="2">KEOPS complex Pcc1-like subunit</fullName>
    </submittedName>
</protein>
<keyword evidence="3" id="KW-1185">Reference proteome</keyword>
<reference evidence="2 3" key="1">
    <citation type="submission" date="2018-10" db="EMBL/GenBank/DDBJ databases">
        <title>Natrarchaeobius chitinivorans gen. nov., sp. nov., and Natrarchaeobius haloalkaliphilus sp. nov., alkaliphilic, chitin-utilizing haloarchaea from hypersaline alkaline lakes.</title>
        <authorList>
            <person name="Sorokin D.Y."/>
            <person name="Elcheninov A.G."/>
            <person name="Kostrikina N.A."/>
            <person name="Bale N.J."/>
            <person name="Sinninghe Damste J.S."/>
            <person name="Khijniak T.V."/>
            <person name="Kublanov I.V."/>
            <person name="Toshchakov S.V."/>
        </authorList>
    </citation>
    <scope>NUCLEOTIDE SEQUENCE [LARGE SCALE GENOMIC DNA]</scope>
    <source>
        <strain evidence="2 3">AArcht-Sl</strain>
    </source>
</reference>
<organism evidence="2 3">
    <name type="scientific">Natrarchaeobius halalkaliphilus</name>
    <dbReference type="NCBI Taxonomy" id="1679091"/>
    <lineage>
        <taxon>Archaea</taxon>
        <taxon>Methanobacteriati</taxon>
        <taxon>Methanobacteriota</taxon>
        <taxon>Stenosarchaea group</taxon>
        <taxon>Halobacteria</taxon>
        <taxon>Halobacteriales</taxon>
        <taxon>Natrialbaceae</taxon>
        <taxon>Natrarchaeobius</taxon>
    </lineage>
</organism>